<keyword evidence="12" id="KW-1185">Reference proteome</keyword>
<feature type="region of interest" description="Disordered" evidence="9">
    <location>
        <begin position="270"/>
        <end position="323"/>
    </location>
</feature>
<dbReference type="PROSITE" id="PS50157">
    <property type="entry name" value="ZINC_FINGER_C2H2_2"/>
    <property type="match status" value="2"/>
</dbReference>
<dbReference type="SUPFAM" id="SSF57667">
    <property type="entry name" value="beta-beta-alpha zinc fingers"/>
    <property type="match status" value="1"/>
</dbReference>
<protein>
    <recommendedName>
        <fullName evidence="10">C2H2-type domain-containing protein</fullName>
    </recommendedName>
</protein>
<dbReference type="GO" id="GO:1990526">
    <property type="term" value="C:Ste12p-Dig1p-Dig2p complex"/>
    <property type="evidence" value="ECO:0007669"/>
    <property type="project" value="TreeGrafter"/>
</dbReference>
<feature type="compositionally biased region" description="Low complexity" evidence="9">
    <location>
        <begin position="294"/>
        <end position="323"/>
    </location>
</feature>
<dbReference type="InterPro" id="IPR013087">
    <property type="entry name" value="Znf_C2H2_type"/>
</dbReference>
<evidence type="ECO:0000256" key="8">
    <source>
        <dbReference type="PROSITE-ProRule" id="PRU00042"/>
    </source>
</evidence>
<feature type="domain" description="C2H2-type" evidence="10">
    <location>
        <begin position="406"/>
        <end position="436"/>
    </location>
</feature>
<dbReference type="PANTHER" id="PTHR47427:SF1">
    <property type="entry name" value="PROTEIN STE12"/>
    <property type="match status" value="1"/>
</dbReference>
<keyword evidence="3 8" id="KW-0863">Zinc-finger</keyword>
<evidence type="ECO:0000313" key="11">
    <source>
        <dbReference type="EMBL" id="KAG0281611.1"/>
    </source>
</evidence>
<feature type="compositionally biased region" description="Low complexity" evidence="9">
    <location>
        <begin position="1"/>
        <end position="92"/>
    </location>
</feature>
<evidence type="ECO:0000256" key="1">
    <source>
        <dbReference type="ARBA" id="ARBA00004123"/>
    </source>
</evidence>
<dbReference type="EMBL" id="JAAAIL010000013">
    <property type="protein sequence ID" value="KAG0281611.1"/>
    <property type="molecule type" value="Genomic_DNA"/>
</dbReference>
<dbReference type="AlphaFoldDB" id="A0AAD4DM04"/>
<evidence type="ECO:0000256" key="7">
    <source>
        <dbReference type="ARBA" id="ARBA00023242"/>
    </source>
</evidence>
<keyword evidence="6" id="KW-0804">Transcription</keyword>
<dbReference type="GO" id="GO:0003700">
    <property type="term" value="F:DNA-binding transcription factor activity"/>
    <property type="evidence" value="ECO:0007669"/>
    <property type="project" value="TreeGrafter"/>
</dbReference>
<feature type="region of interest" description="Disordered" evidence="9">
    <location>
        <begin position="1"/>
        <end position="109"/>
    </location>
</feature>
<feature type="domain" description="C2H2-type" evidence="10">
    <location>
        <begin position="437"/>
        <end position="468"/>
    </location>
</feature>
<dbReference type="PANTHER" id="PTHR47427">
    <property type="entry name" value="PROTEIN STE12"/>
    <property type="match status" value="1"/>
</dbReference>
<dbReference type="PROSITE" id="PS00028">
    <property type="entry name" value="ZINC_FINGER_C2H2_1"/>
    <property type="match status" value="2"/>
</dbReference>
<comment type="subcellular location">
    <subcellularLocation>
        <location evidence="1">Nucleus</location>
    </subcellularLocation>
</comment>
<evidence type="ECO:0000259" key="10">
    <source>
        <dbReference type="PROSITE" id="PS50157"/>
    </source>
</evidence>
<evidence type="ECO:0000256" key="3">
    <source>
        <dbReference type="ARBA" id="ARBA00022771"/>
    </source>
</evidence>
<dbReference type="FunFam" id="3.30.160.60:FF:002343">
    <property type="entry name" value="Zinc finger protein 33A"/>
    <property type="match status" value="1"/>
</dbReference>
<evidence type="ECO:0000256" key="5">
    <source>
        <dbReference type="ARBA" id="ARBA00023015"/>
    </source>
</evidence>
<dbReference type="GO" id="GO:1990527">
    <property type="term" value="C:Tec1p-Ste12p-Dig1p complex"/>
    <property type="evidence" value="ECO:0007669"/>
    <property type="project" value="TreeGrafter"/>
</dbReference>
<organism evidence="11 12">
    <name type="scientific">Linnemannia exigua</name>
    <dbReference type="NCBI Taxonomy" id="604196"/>
    <lineage>
        <taxon>Eukaryota</taxon>
        <taxon>Fungi</taxon>
        <taxon>Fungi incertae sedis</taxon>
        <taxon>Mucoromycota</taxon>
        <taxon>Mortierellomycotina</taxon>
        <taxon>Mortierellomycetes</taxon>
        <taxon>Mortierellales</taxon>
        <taxon>Mortierellaceae</taxon>
        <taxon>Linnemannia</taxon>
    </lineage>
</organism>
<name>A0AAD4DM04_9FUNG</name>
<dbReference type="InterPro" id="IPR036236">
    <property type="entry name" value="Znf_C2H2_sf"/>
</dbReference>
<sequence>MTASALASPALSESSLSSSKAQTSSKTESIEQQQSHSSSQSGLYEHNNTNMNNNLNALSPASTSSSSFSPSPSPSQQHSQIHTIHNTNNNSHPAHPMFTPSSSTQQHHHQLQILGNHPASPVACTFLDLPEDPFMPTRPNQLLFSDSEYRQESQESIYESETFMPYGSTTSAATPAAAGENEYIYSQPTSTSSSYVMPMSRTFSDSQLSDMCESSSSPFDSHAAAAALAGQAGLNNATGAAMCQSPLGYNSQIVYNDDYYASAHQHNLYSQQHSQSHHYGHSHSHSHHHHHNHSYSTSSLSSISEDSTSLSPRSPFSSHGSLSLSSSCNSLSSYPLSRTLSEPSVPFFQAMGGNNSSMSSSVDGGNNNNHGGVTGSNGTSLVKPTPKRSRGRRVSCNPDNSGCKVFTCRFEDCGKIFKRSEHLKRHVRSIHTMEKPFECPIMNCPKRFSRSDNLNQHIRIHRHNGRGEKNKPFGAFTPFLQNYPNELFS</sequence>
<keyword evidence="4" id="KW-0862">Zinc</keyword>
<comment type="caution">
    <text evidence="11">The sequence shown here is derived from an EMBL/GenBank/DDBJ whole genome shotgun (WGS) entry which is preliminary data.</text>
</comment>
<evidence type="ECO:0000256" key="9">
    <source>
        <dbReference type="SAM" id="MobiDB-lite"/>
    </source>
</evidence>
<keyword evidence="7" id="KW-0539">Nucleus</keyword>
<dbReference type="InterPro" id="IPR052127">
    <property type="entry name" value="STE12_transcription_factor"/>
</dbReference>
<feature type="compositionally biased region" description="Basic residues" evidence="9">
    <location>
        <begin position="275"/>
        <end position="293"/>
    </location>
</feature>
<dbReference type="Pfam" id="PF00096">
    <property type="entry name" value="zf-C2H2"/>
    <property type="match status" value="2"/>
</dbReference>
<evidence type="ECO:0000313" key="12">
    <source>
        <dbReference type="Proteomes" id="UP001194580"/>
    </source>
</evidence>
<dbReference type="GO" id="GO:0005634">
    <property type="term" value="C:nucleus"/>
    <property type="evidence" value="ECO:0007669"/>
    <property type="project" value="UniProtKB-SubCell"/>
</dbReference>
<dbReference type="Gene3D" id="3.30.160.60">
    <property type="entry name" value="Classic Zinc Finger"/>
    <property type="match status" value="2"/>
</dbReference>
<dbReference type="SMART" id="SM00355">
    <property type="entry name" value="ZnF_C2H2"/>
    <property type="match status" value="2"/>
</dbReference>
<evidence type="ECO:0000256" key="4">
    <source>
        <dbReference type="ARBA" id="ARBA00022833"/>
    </source>
</evidence>
<feature type="region of interest" description="Disordered" evidence="9">
    <location>
        <begin position="356"/>
        <end position="396"/>
    </location>
</feature>
<proteinExistence type="predicted"/>
<dbReference type="Proteomes" id="UP001194580">
    <property type="component" value="Unassembled WGS sequence"/>
</dbReference>
<reference evidence="11" key="1">
    <citation type="journal article" date="2020" name="Fungal Divers.">
        <title>Resolving the Mortierellaceae phylogeny through synthesis of multi-gene phylogenetics and phylogenomics.</title>
        <authorList>
            <person name="Vandepol N."/>
            <person name="Liber J."/>
            <person name="Desiro A."/>
            <person name="Na H."/>
            <person name="Kennedy M."/>
            <person name="Barry K."/>
            <person name="Grigoriev I.V."/>
            <person name="Miller A.N."/>
            <person name="O'Donnell K."/>
            <person name="Stajich J.E."/>
            <person name="Bonito G."/>
        </authorList>
    </citation>
    <scope>NUCLEOTIDE SEQUENCE</scope>
    <source>
        <strain evidence="11">NRRL 28262</strain>
    </source>
</reference>
<evidence type="ECO:0000256" key="2">
    <source>
        <dbReference type="ARBA" id="ARBA00022723"/>
    </source>
</evidence>
<dbReference type="GO" id="GO:0008270">
    <property type="term" value="F:zinc ion binding"/>
    <property type="evidence" value="ECO:0007669"/>
    <property type="project" value="UniProtKB-KW"/>
</dbReference>
<keyword evidence="5" id="KW-0805">Transcription regulation</keyword>
<keyword evidence="2" id="KW-0479">Metal-binding</keyword>
<gene>
    <name evidence="11" type="ORF">BGZ95_001465</name>
</gene>
<feature type="compositionally biased region" description="Low complexity" evidence="9">
    <location>
        <begin position="356"/>
        <end position="380"/>
    </location>
</feature>
<accession>A0AAD4DM04</accession>
<evidence type="ECO:0000256" key="6">
    <source>
        <dbReference type="ARBA" id="ARBA00023163"/>
    </source>
</evidence>